<dbReference type="EMBL" id="JO841550">
    <property type="protein sequence ID" value="AEO33167.1"/>
    <property type="molecule type" value="mRNA"/>
</dbReference>
<accession>G3MI49</accession>
<reference evidence="1" key="1">
    <citation type="journal article" date="2011" name="PLoS ONE">
        <title>A deep insight into the sialotranscriptome of the gulf coast tick, Amblyomma maculatum.</title>
        <authorList>
            <person name="Karim S."/>
            <person name="Singh P."/>
            <person name="Ribeiro J.M."/>
        </authorList>
    </citation>
    <scope>NUCLEOTIDE SEQUENCE</scope>
    <source>
        <tissue evidence="1">Salivary gland</tissue>
    </source>
</reference>
<dbReference type="Gene3D" id="2.40.128.20">
    <property type="match status" value="1"/>
</dbReference>
<dbReference type="SUPFAM" id="SSF50814">
    <property type="entry name" value="Lipocalins"/>
    <property type="match status" value="1"/>
</dbReference>
<dbReference type="GO" id="GO:0030682">
    <property type="term" value="P:symbiont-mediated perturbation of host defenses"/>
    <property type="evidence" value="ECO:0007669"/>
    <property type="project" value="InterPro"/>
</dbReference>
<protein>
    <recommendedName>
        <fullName evidence="2">Lipocalin/cytosolic fatty-acid binding domain-containing protein</fullName>
    </recommendedName>
</protein>
<evidence type="ECO:0008006" key="2">
    <source>
        <dbReference type="Google" id="ProtNLM"/>
    </source>
</evidence>
<dbReference type="Pfam" id="PF02098">
    <property type="entry name" value="His_binding"/>
    <property type="match status" value="1"/>
</dbReference>
<organism evidence="1">
    <name type="scientific">Amblyomma maculatum</name>
    <name type="common">Gulf Coast tick</name>
    <dbReference type="NCBI Taxonomy" id="34609"/>
    <lineage>
        <taxon>Eukaryota</taxon>
        <taxon>Metazoa</taxon>
        <taxon>Ecdysozoa</taxon>
        <taxon>Arthropoda</taxon>
        <taxon>Chelicerata</taxon>
        <taxon>Arachnida</taxon>
        <taxon>Acari</taxon>
        <taxon>Parasitiformes</taxon>
        <taxon>Ixodida</taxon>
        <taxon>Ixodoidea</taxon>
        <taxon>Ixodidae</taxon>
        <taxon>Amblyomminae</taxon>
        <taxon>Amblyomma</taxon>
    </lineage>
</organism>
<dbReference type="InterPro" id="IPR002970">
    <property type="entry name" value="Tick_his-bd"/>
</dbReference>
<sequence>VCNFNTAILISTSEKSHCRVHIRPRTVILKLHTEMHNSEFLSYVMCFACFTAIVARPLQNEDQMCTAWEFISGEDCSMYLLQRNFLTDFANRENIFCTRATKVSLDTKSQTAVYNTVWYNITAKKMYEINSTYITNGLYLSATHTYGKLQDTDNYTFVYNDGRCAVTMVPDYNKEAQPCEVACEMWVQESSIEEKNEECKEAYKENCGLKSIVIYNASLCESLYKTNVTTRQG</sequence>
<name>G3MI49_AMBMU</name>
<evidence type="ECO:0000313" key="1">
    <source>
        <dbReference type="EMBL" id="AEO33167.1"/>
    </source>
</evidence>
<proteinExistence type="evidence at transcript level"/>
<feature type="non-terminal residue" evidence="1">
    <location>
        <position position="1"/>
    </location>
</feature>
<dbReference type="InterPro" id="IPR012674">
    <property type="entry name" value="Calycin"/>
</dbReference>
<dbReference type="AlphaFoldDB" id="G3MI49"/>
<dbReference type="GO" id="GO:0043176">
    <property type="term" value="F:amine binding"/>
    <property type="evidence" value="ECO:0007669"/>
    <property type="project" value="InterPro"/>
</dbReference>